<accession>A0A919F238</accession>
<evidence type="ECO:0000313" key="2">
    <source>
        <dbReference type="EMBL" id="GHG69928.1"/>
    </source>
</evidence>
<dbReference type="AlphaFoldDB" id="A0A919F238"/>
<reference evidence="3" key="1">
    <citation type="journal article" date="2019" name="Int. J. Syst. Evol. Microbiol.">
        <title>The Global Catalogue of Microorganisms (GCM) 10K type strain sequencing project: providing services to taxonomists for standard genome sequencing and annotation.</title>
        <authorList>
            <consortium name="The Broad Institute Genomics Platform"/>
            <consortium name="The Broad Institute Genome Sequencing Center for Infectious Disease"/>
            <person name="Wu L."/>
            <person name="Ma J."/>
        </authorList>
    </citation>
    <scope>NUCLEOTIDE SEQUENCE [LARGE SCALE GENOMIC DNA]</scope>
    <source>
        <strain evidence="3">JCM 4253</strain>
    </source>
</reference>
<name>A0A919F238_9ACTN</name>
<comment type="caution">
    <text evidence="2">The sequence shown here is derived from an EMBL/GenBank/DDBJ whole genome shotgun (WGS) entry which is preliminary data.</text>
</comment>
<evidence type="ECO:0000313" key="3">
    <source>
        <dbReference type="Proteomes" id="UP000619355"/>
    </source>
</evidence>
<dbReference type="InterPro" id="IPR038721">
    <property type="entry name" value="IS701-like_DDE_dom"/>
</dbReference>
<dbReference type="EMBL" id="BNBF01000026">
    <property type="protein sequence ID" value="GHG69928.1"/>
    <property type="molecule type" value="Genomic_DNA"/>
</dbReference>
<evidence type="ECO:0000259" key="1">
    <source>
        <dbReference type="Pfam" id="PF13546"/>
    </source>
</evidence>
<keyword evidence="3" id="KW-1185">Reference proteome</keyword>
<dbReference type="InterPro" id="IPR039365">
    <property type="entry name" value="IS701-like"/>
</dbReference>
<sequence length="415" mass="45228">MSSLGVRVAAGDRERIQEFTEGVFNPLHRAEHRRWAREYLWGLLHTPGKKTPRRMAEAGPLPAGAAHGLHQFINSSTWAWEPVRRALARTLAEHRPVYAWTVADVLVPKQGEHSVGVHRRLDQATGRVINCQRGVGLFLATGTCCFPVDWSLVLDGAWDWDDLRRRRARIPEAETGRPVGAFVLGFAAGVTVAQPQLPKAPWVLNLTQRCDDASGVMAGLARRELDFVCEVDPGQIVLVGRPAPRVTTVGELLEEPHARQPHVLMRPSEQGGAKAVRVNVYTGTVRLSQRGAAKDGVSRTYHVLEQPSADGAQPARYWITSLMNRGVEEVLALARSQITARATVVELGERFGVLDFEGRSFPGWHHHMTMVSAAYAYRQLYGAPGAVPAPAARRSAARADAAGCWAGAGAKGLGA</sequence>
<gene>
    <name evidence="2" type="ORF">GCM10018980_64240</name>
</gene>
<feature type="domain" description="Transposase IS701-like DDE" evidence="1">
    <location>
        <begin position="23"/>
        <end position="276"/>
    </location>
</feature>
<dbReference type="Proteomes" id="UP000619355">
    <property type="component" value="Unassembled WGS sequence"/>
</dbReference>
<dbReference type="PANTHER" id="PTHR33627">
    <property type="entry name" value="TRANSPOSASE"/>
    <property type="match status" value="1"/>
</dbReference>
<dbReference type="Pfam" id="PF13546">
    <property type="entry name" value="DDE_5"/>
    <property type="match status" value="1"/>
</dbReference>
<protein>
    <submittedName>
        <fullName evidence="2">ISXo8 transposase</fullName>
    </submittedName>
</protein>
<proteinExistence type="predicted"/>
<dbReference type="PANTHER" id="PTHR33627:SF1">
    <property type="entry name" value="TRANSPOSASE"/>
    <property type="match status" value="1"/>
</dbReference>
<organism evidence="2 3">
    <name type="scientific">Streptomyces capoamus</name>
    <dbReference type="NCBI Taxonomy" id="68183"/>
    <lineage>
        <taxon>Bacteria</taxon>
        <taxon>Bacillati</taxon>
        <taxon>Actinomycetota</taxon>
        <taxon>Actinomycetes</taxon>
        <taxon>Kitasatosporales</taxon>
        <taxon>Streptomycetaceae</taxon>
        <taxon>Streptomyces</taxon>
    </lineage>
</organism>